<proteinExistence type="inferred from homology"/>
<dbReference type="VEuPathDB" id="VectorBase:SSCA010383"/>
<dbReference type="AlphaFoldDB" id="A0A132A346"/>
<dbReference type="SUPFAM" id="SSF81321">
    <property type="entry name" value="Family A G protein-coupled receptor-like"/>
    <property type="match status" value="1"/>
</dbReference>
<dbReference type="PRINTS" id="PR01570">
    <property type="entry name" value="NPFFRECEPTOR"/>
</dbReference>
<dbReference type="CDD" id="cd15392">
    <property type="entry name" value="7tmA_PR4-like"/>
    <property type="match status" value="1"/>
</dbReference>
<evidence type="ECO:0000259" key="13">
    <source>
        <dbReference type="PROSITE" id="PS50262"/>
    </source>
</evidence>
<dbReference type="Gene3D" id="1.20.1070.10">
    <property type="entry name" value="Rhodopsin 7-helix transmembrane proteins"/>
    <property type="match status" value="1"/>
</dbReference>
<evidence type="ECO:0000256" key="5">
    <source>
        <dbReference type="ARBA" id="ARBA00023040"/>
    </source>
</evidence>
<dbReference type="Proteomes" id="UP000616769">
    <property type="component" value="Unassembled WGS sequence"/>
</dbReference>
<keyword evidence="7" id="KW-1015">Disulfide bond</keyword>
<comment type="caution">
    <text evidence="14">The sequence shown here is derived from an EMBL/GenBank/DDBJ whole genome shotgun (WGS) entry which is preliminary data.</text>
</comment>
<keyword evidence="9" id="KW-0325">Glycoprotein</keyword>
<keyword evidence="4" id="KW-1133">Transmembrane helix</keyword>
<dbReference type="InterPro" id="IPR000276">
    <property type="entry name" value="GPCR_Rhodpsn"/>
</dbReference>
<dbReference type="GO" id="GO:0016020">
    <property type="term" value="C:membrane"/>
    <property type="evidence" value="ECO:0007669"/>
    <property type="project" value="UniProtKB-SubCell"/>
</dbReference>
<accession>A0A132A346</accession>
<feature type="domain" description="G-protein coupled receptors family 1 profile" evidence="13">
    <location>
        <begin position="42"/>
        <end position="317"/>
    </location>
</feature>
<keyword evidence="8 12" id="KW-0675">Receptor</keyword>
<dbReference type="SMART" id="SM01381">
    <property type="entry name" value="7TM_GPCR_Srsx"/>
    <property type="match status" value="1"/>
</dbReference>
<evidence type="ECO:0000256" key="3">
    <source>
        <dbReference type="ARBA" id="ARBA00022692"/>
    </source>
</evidence>
<dbReference type="PRINTS" id="PR00237">
    <property type="entry name" value="GPCRRHODOPSN"/>
</dbReference>
<comment type="subcellular location">
    <subcellularLocation>
        <location evidence="1">Membrane</location>
        <topology evidence="1">Multi-pass membrane protein</topology>
    </subcellularLocation>
</comment>
<keyword evidence="3 12" id="KW-0812">Transmembrane</keyword>
<evidence type="ECO:0000256" key="1">
    <source>
        <dbReference type="ARBA" id="ARBA00004141"/>
    </source>
</evidence>
<dbReference type="PROSITE" id="PS50262">
    <property type="entry name" value="G_PROTEIN_RECEP_F1_2"/>
    <property type="match status" value="1"/>
</dbReference>
<dbReference type="PANTHER" id="PTHR24235:SF29">
    <property type="entry name" value="GH23382P"/>
    <property type="match status" value="1"/>
</dbReference>
<keyword evidence="6" id="KW-0472">Membrane</keyword>
<dbReference type="EMBL" id="JXLN01010235">
    <property type="protein sequence ID" value="KPM05361.1"/>
    <property type="molecule type" value="Genomic_DNA"/>
</dbReference>
<reference evidence="14 15" key="1">
    <citation type="journal article" date="2015" name="Parasit. Vectors">
        <title>Draft genome of the scabies mite.</title>
        <authorList>
            <person name="Rider S.D.Jr."/>
            <person name="Morgan M.S."/>
            <person name="Arlian L.G."/>
        </authorList>
    </citation>
    <scope>NUCLEOTIDE SEQUENCE [LARGE SCALE GENOMIC DNA]</scope>
    <source>
        <strain evidence="14">Arlian Lab</strain>
    </source>
</reference>
<evidence type="ECO:0000256" key="4">
    <source>
        <dbReference type="ARBA" id="ARBA00022989"/>
    </source>
</evidence>
<name>A0A132A346_SARSC</name>
<evidence type="ECO:0000256" key="7">
    <source>
        <dbReference type="ARBA" id="ARBA00023157"/>
    </source>
</evidence>
<evidence type="ECO:0000256" key="6">
    <source>
        <dbReference type="ARBA" id="ARBA00023136"/>
    </source>
</evidence>
<dbReference type="Pfam" id="PF00001">
    <property type="entry name" value="7tm_1"/>
    <property type="match status" value="1"/>
</dbReference>
<evidence type="ECO:0000256" key="9">
    <source>
        <dbReference type="ARBA" id="ARBA00023180"/>
    </source>
</evidence>
<evidence type="ECO:0000256" key="2">
    <source>
        <dbReference type="ARBA" id="ARBA00010663"/>
    </source>
</evidence>
<evidence type="ECO:0000256" key="8">
    <source>
        <dbReference type="ARBA" id="ARBA00023170"/>
    </source>
</evidence>
<keyword evidence="10 12" id="KW-0807">Transducer</keyword>
<dbReference type="GO" id="GO:0008188">
    <property type="term" value="F:neuropeptide receptor activity"/>
    <property type="evidence" value="ECO:0007669"/>
    <property type="project" value="InterPro"/>
</dbReference>
<evidence type="ECO:0000256" key="11">
    <source>
        <dbReference type="ARBA" id="ARBA00025478"/>
    </source>
</evidence>
<dbReference type="PROSITE" id="PS00237">
    <property type="entry name" value="G_PROTEIN_RECEP_F1_1"/>
    <property type="match status" value="1"/>
</dbReference>
<dbReference type="FunFam" id="1.20.1070.10:FF:000291">
    <property type="entry name" value="Predicted protein"/>
    <property type="match status" value="1"/>
</dbReference>
<evidence type="ECO:0000313" key="15">
    <source>
        <dbReference type="Proteomes" id="UP000616769"/>
    </source>
</evidence>
<comment type="function">
    <text evidence="11">Receptor for NPAF (A-18-F-amide) and NPFF (F-8-F-amide) neuropeptides, also known as morphine-modulating peptides. Can also be activated by a variety of naturally occurring or synthetic FMRF-amide like ligands. This receptor mediates its action by association with G proteins that activate a phosphatidylinositol-calcium second messenger system.</text>
</comment>
<dbReference type="InterPro" id="IPR017452">
    <property type="entry name" value="GPCR_Rhodpsn_7TM"/>
</dbReference>
<comment type="similarity">
    <text evidence="2 12">Belongs to the G-protein coupled receptor 1 family.</text>
</comment>
<sequence>MIATALPATVKPLTSSNEIDSTFRNLIYIILYCTVSIAAIGGNTIVIYLVIKFRKMRSVTDMFILNLAFGDLLMAILCIPFTFTANLLFHAWPFGSLMCRLVSYSQAVCVFTSAYTLVAISIDRYIAIIYPLRPRMTKRHCKLLIFLVWSVALMTPLPTALLSRLVLQTEIENDIAQPIETSVSSSSEKIYFCTEDWDERNEYKSYYSVMLMILQYVLPFTVLVFTYSRIGLMIWGKQTPGEAHGGRDARIAASKRKMVKMMITCVVAFTLCWLPLNIFIVFGDRYPEIYQLDHIEYVWVACHWLAMSHASYNPFIYIWMNASFRQGFRYVLVRIVCCRSNYEQCESEKRHNHNTNRLMGSERFSTINLNNHSIINNKNIVSINDGDVRNKHSIELYNLNVKPKTSYHSRTTVIGISKLKSNSFIKADRFDDCDENHRNTTKS</sequence>
<keyword evidence="5 12" id="KW-0297">G-protein coupled receptor</keyword>
<dbReference type="OrthoDB" id="10053194at2759"/>
<evidence type="ECO:0000256" key="12">
    <source>
        <dbReference type="RuleBase" id="RU000688"/>
    </source>
</evidence>
<gene>
    <name evidence="14" type="ORF">QR98_0038230</name>
</gene>
<evidence type="ECO:0000313" key="14">
    <source>
        <dbReference type="EMBL" id="KPM05361.1"/>
    </source>
</evidence>
<dbReference type="PANTHER" id="PTHR24235">
    <property type="entry name" value="NEUROPEPTIDE Y RECEPTOR"/>
    <property type="match status" value="1"/>
</dbReference>
<organism evidence="14 15">
    <name type="scientific">Sarcoptes scabiei</name>
    <name type="common">Itch mite</name>
    <name type="synonym">Acarus scabiei</name>
    <dbReference type="NCBI Taxonomy" id="52283"/>
    <lineage>
        <taxon>Eukaryota</taxon>
        <taxon>Metazoa</taxon>
        <taxon>Ecdysozoa</taxon>
        <taxon>Arthropoda</taxon>
        <taxon>Chelicerata</taxon>
        <taxon>Arachnida</taxon>
        <taxon>Acari</taxon>
        <taxon>Acariformes</taxon>
        <taxon>Sarcoptiformes</taxon>
        <taxon>Astigmata</taxon>
        <taxon>Psoroptidia</taxon>
        <taxon>Sarcoptoidea</taxon>
        <taxon>Sarcoptidae</taxon>
        <taxon>Sarcoptinae</taxon>
        <taxon>Sarcoptes</taxon>
    </lineage>
</organism>
<protein>
    <submittedName>
        <fullName evidence="14">Neuropeptide Y receptor-like protein 2</fullName>
    </submittedName>
</protein>
<dbReference type="InterPro" id="IPR005395">
    <property type="entry name" value="NPFF_rcpt"/>
</dbReference>
<evidence type="ECO:0000256" key="10">
    <source>
        <dbReference type="ARBA" id="ARBA00023224"/>
    </source>
</evidence>